<reference evidence="3 4" key="1">
    <citation type="submission" date="2017-03" db="EMBL/GenBank/DDBJ databases">
        <title>Genome Survey of Euroglyphus maynei.</title>
        <authorList>
            <person name="Arlian L.G."/>
            <person name="Morgan M.S."/>
            <person name="Rider S.D."/>
        </authorList>
    </citation>
    <scope>NUCLEOTIDE SEQUENCE [LARGE SCALE GENOMIC DNA]</scope>
    <source>
        <strain evidence="3">Arlian Lab</strain>
        <tissue evidence="3">Whole body</tissue>
    </source>
</reference>
<dbReference type="Proteomes" id="UP000194236">
    <property type="component" value="Unassembled WGS sequence"/>
</dbReference>
<dbReference type="EMBL" id="MUJZ01009101">
    <property type="protein sequence ID" value="OTF82305.1"/>
    <property type="molecule type" value="Genomic_DNA"/>
</dbReference>
<evidence type="ECO:0000256" key="1">
    <source>
        <dbReference type="SAM" id="MobiDB-lite"/>
    </source>
</evidence>
<proteinExistence type="predicted"/>
<comment type="caution">
    <text evidence="3">The sequence shown here is derived from an EMBL/GenBank/DDBJ whole genome shotgun (WGS) entry which is preliminary data.</text>
</comment>
<evidence type="ECO:0000259" key="2">
    <source>
        <dbReference type="Pfam" id="PF26022"/>
    </source>
</evidence>
<accession>A0A1Y3BT23</accession>
<name>A0A1Y3BT23_EURMA</name>
<feature type="domain" description="Liprin-beta-1/2 coiled-coil" evidence="2">
    <location>
        <begin position="2"/>
        <end position="81"/>
    </location>
</feature>
<dbReference type="InterPro" id="IPR058914">
    <property type="entry name" value="LIPB1/2_CC"/>
</dbReference>
<dbReference type="Pfam" id="PF26022">
    <property type="entry name" value="CC_Liprin_beta"/>
    <property type="match status" value="1"/>
</dbReference>
<evidence type="ECO:0000313" key="4">
    <source>
        <dbReference type="Proteomes" id="UP000194236"/>
    </source>
</evidence>
<feature type="region of interest" description="Disordered" evidence="1">
    <location>
        <begin position="152"/>
        <end position="202"/>
    </location>
</feature>
<dbReference type="OrthoDB" id="6516566at2759"/>
<keyword evidence="4" id="KW-1185">Reference proteome</keyword>
<dbReference type="AlphaFoldDB" id="A0A1Y3BT23"/>
<sequence length="385" mass="44541">MEKIIQLESMVNILRNQLLNTEELFKKSLITRKTLENANCDLLTIVDKLKIDLIHFESQQKILKEQNLKIEDELEQIKTRLLEKDTEISSLRLTMAKIVRATGYALSDNELALLQGKSIASDFIKNKLKENYHELMFGPFVRNTNYFYSEPSSRRESSGILSMSGGRFSPVAPPRSHRNNNNHRQSPTIAEQQQQQQQSSIHNAQRALLNNRNHDEEQSQPMLRRSTSFEDMKMDSQHLLDEHLNKIDRRDNKNSFSTLPHNSKAMRQIQRQFEMENSNQSVTIHPMSQSLIDEEQMMMMMNNNNNNKAFSTPNSPMITIKPQSSVHNQPIRHSNKESSGFGVTFGKKFCWLKKSRRAASAPELGELGVFFHFSIHTLLRMKNLA</sequence>
<protein>
    <recommendedName>
        <fullName evidence="2">Liprin-beta-1/2 coiled-coil domain-containing protein</fullName>
    </recommendedName>
</protein>
<gene>
    <name evidence="3" type="ORF">BLA29_004047</name>
</gene>
<evidence type="ECO:0000313" key="3">
    <source>
        <dbReference type="EMBL" id="OTF82305.1"/>
    </source>
</evidence>
<organism evidence="3 4">
    <name type="scientific">Euroglyphus maynei</name>
    <name type="common">Mayne's house dust mite</name>
    <dbReference type="NCBI Taxonomy" id="6958"/>
    <lineage>
        <taxon>Eukaryota</taxon>
        <taxon>Metazoa</taxon>
        <taxon>Ecdysozoa</taxon>
        <taxon>Arthropoda</taxon>
        <taxon>Chelicerata</taxon>
        <taxon>Arachnida</taxon>
        <taxon>Acari</taxon>
        <taxon>Acariformes</taxon>
        <taxon>Sarcoptiformes</taxon>
        <taxon>Astigmata</taxon>
        <taxon>Psoroptidia</taxon>
        <taxon>Analgoidea</taxon>
        <taxon>Pyroglyphidae</taxon>
        <taxon>Pyroglyphinae</taxon>
        <taxon>Euroglyphus</taxon>
    </lineage>
</organism>